<evidence type="ECO:0000313" key="8">
    <source>
        <dbReference type="EMBL" id="MBI8989393.1"/>
    </source>
</evidence>
<keyword evidence="5 7" id="KW-1133">Transmembrane helix</keyword>
<evidence type="ECO:0000256" key="6">
    <source>
        <dbReference type="ARBA" id="ARBA00023136"/>
    </source>
</evidence>
<feature type="transmembrane region" description="Helical" evidence="7">
    <location>
        <begin position="54"/>
        <end position="79"/>
    </location>
</feature>
<gene>
    <name evidence="8" type="ORF">JDV75_06420</name>
</gene>
<dbReference type="Gene3D" id="1.20.1250.20">
    <property type="entry name" value="MFS general substrate transporter like domains"/>
    <property type="match status" value="1"/>
</dbReference>
<sequence length="417" mass="43583">MSAPSATSPLLNVLRHRTYRRLFTAQVVALVGTGLLTVALGLLAFDIAGGDAGLVLGTALTIKILVYVVGAPTVTAVAAKLPVKPVLITADLVRASIAVCLPFVHSEWQLYAAIFLLQAASATFTPTFQSVIPQVLPDEDEYTNALSLSRMAYDVEQITSPAVAALFLAVMSYHNLFIGTMLGFLVSAALVIGTRLPARPEPESEQSGFLSRVFRGVKIMAAEPELRGVLWLNLAVAAPMATVMINTVVIVRGEMGRNDTALAITLAGFGLGSMLTALALPRILALVPDRAVMTAGALAGAAALAGLILLLTVGDQLDGAGAWFTVIALWLVLGSATSALQTPMSRVLRRNVGPESYGYIFAAQFSLSHACYLATYPAAGFLGVWFGLPAATGVLLAMTLLGVGAGFRAFSSRQPVA</sequence>
<evidence type="ECO:0000256" key="5">
    <source>
        <dbReference type="ARBA" id="ARBA00022989"/>
    </source>
</evidence>
<dbReference type="SUPFAM" id="SSF103473">
    <property type="entry name" value="MFS general substrate transporter"/>
    <property type="match status" value="1"/>
</dbReference>
<organism evidence="8 9">
    <name type="scientific">Corynebacterium meridianum</name>
    <dbReference type="NCBI Taxonomy" id="2765363"/>
    <lineage>
        <taxon>Bacteria</taxon>
        <taxon>Bacillati</taxon>
        <taxon>Actinomycetota</taxon>
        <taxon>Actinomycetes</taxon>
        <taxon>Mycobacteriales</taxon>
        <taxon>Corynebacteriaceae</taxon>
        <taxon>Corynebacterium</taxon>
    </lineage>
</organism>
<dbReference type="CDD" id="cd06173">
    <property type="entry name" value="MFS_MefA_like"/>
    <property type="match status" value="1"/>
</dbReference>
<comment type="caution">
    <text evidence="8">The sequence shown here is derived from an EMBL/GenBank/DDBJ whole genome shotgun (WGS) entry which is preliminary data.</text>
</comment>
<dbReference type="Proteomes" id="UP000645966">
    <property type="component" value="Unassembled WGS sequence"/>
</dbReference>
<feature type="transmembrane region" description="Helical" evidence="7">
    <location>
        <begin position="360"/>
        <end position="379"/>
    </location>
</feature>
<dbReference type="GO" id="GO:0022857">
    <property type="term" value="F:transmembrane transporter activity"/>
    <property type="evidence" value="ECO:0007669"/>
    <property type="project" value="InterPro"/>
</dbReference>
<feature type="transmembrane region" description="Helical" evidence="7">
    <location>
        <begin position="22"/>
        <end position="48"/>
    </location>
</feature>
<evidence type="ECO:0000256" key="4">
    <source>
        <dbReference type="ARBA" id="ARBA00022692"/>
    </source>
</evidence>
<name>A0A934MAV7_9CORY</name>
<feature type="transmembrane region" description="Helical" evidence="7">
    <location>
        <begin position="228"/>
        <end position="249"/>
    </location>
</feature>
<dbReference type="PANTHER" id="PTHR43266:SF2">
    <property type="entry name" value="MAJOR FACILITATOR SUPERFAMILY (MFS) PROFILE DOMAIN-CONTAINING PROTEIN"/>
    <property type="match status" value="1"/>
</dbReference>
<dbReference type="AlphaFoldDB" id="A0A934MAV7"/>
<reference evidence="8" key="1">
    <citation type="submission" date="2020-12" db="EMBL/GenBank/DDBJ databases">
        <title>Genome public.</title>
        <authorList>
            <person name="Sun Q."/>
        </authorList>
    </citation>
    <scope>NUCLEOTIDE SEQUENCE</scope>
    <source>
        <strain evidence="8">CCM 8863</strain>
    </source>
</reference>
<keyword evidence="6 7" id="KW-0472">Membrane</keyword>
<evidence type="ECO:0000256" key="7">
    <source>
        <dbReference type="SAM" id="Phobius"/>
    </source>
</evidence>
<dbReference type="InterPro" id="IPR011701">
    <property type="entry name" value="MFS"/>
</dbReference>
<protein>
    <submittedName>
        <fullName evidence="8">MFS transporter</fullName>
    </submittedName>
</protein>
<keyword evidence="3" id="KW-1003">Cell membrane</keyword>
<accession>A0A934MAV7</accession>
<feature type="transmembrane region" description="Helical" evidence="7">
    <location>
        <begin position="320"/>
        <end position="340"/>
    </location>
</feature>
<proteinExistence type="predicted"/>
<evidence type="ECO:0000256" key="2">
    <source>
        <dbReference type="ARBA" id="ARBA00022448"/>
    </source>
</evidence>
<keyword evidence="9" id="KW-1185">Reference proteome</keyword>
<comment type="subcellular location">
    <subcellularLocation>
        <location evidence="1">Cell membrane</location>
        <topology evidence="1">Multi-pass membrane protein</topology>
    </subcellularLocation>
</comment>
<dbReference type="RefSeq" id="WP_198738378.1">
    <property type="nucleotide sequence ID" value="NZ_JAEIOS010000011.1"/>
</dbReference>
<dbReference type="GO" id="GO:0005886">
    <property type="term" value="C:plasma membrane"/>
    <property type="evidence" value="ECO:0007669"/>
    <property type="project" value="UniProtKB-SubCell"/>
</dbReference>
<feature type="transmembrane region" description="Helical" evidence="7">
    <location>
        <begin position="176"/>
        <end position="196"/>
    </location>
</feature>
<dbReference type="Pfam" id="PF07690">
    <property type="entry name" value="MFS_1"/>
    <property type="match status" value="1"/>
</dbReference>
<dbReference type="PANTHER" id="PTHR43266">
    <property type="entry name" value="MACROLIDE-EFFLUX PROTEIN"/>
    <property type="match status" value="1"/>
</dbReference>
<dbReference type="InterPro" id="IPR036259">
    <property type="entry name" value="MFS_trans_sf"/>
</dbReference>
<keyword evidence="2" id="KW-0813">Transport</keyword>
<feature type="transmembrane region" description="Helical" evidence="7">
    <location>
        <begin position="261"/>
        <end position="280"/>
    </location>
</feature>
<feature type="transmembrane region" description="Helical" evidence="7">
    <location>
        <begin position="385"/>
        <end position="407"/>
    </location>
</feature>
<feature type="transmembrane region" description="Helical" evidence="7">
    <location>
        <begin position="292"/>
        <end position="314"/>
    </location>
</feature>
<evidence type="ECO:0000256" key="1">
    <source>
        <dbReference type="ARBA" id="ARBA00004651"/>
    </source>
</evidence>
<evidence type="ECO:0000313" key="9">
    <source>
        <dbReference type="Proteomes" id="UP000645966"/>
    </source>
</evidence>
<dbReference type="EMBL" id="JAEIOS010000011">
    <property type="protein sequence ID" value="MBI8989393.1"/>
    <property type="molecule type" value="Genomic_DNA"/>
</dbReference>
<evidence type="ECO:0000256" key="3">
    <source>
        <dbReference type="ARBA" id="ARBA00022475"/>
    </source>
</evidence>
<keyword evidence="4 7" id="KW-0812">Transmembrane</keyword>